<dbReference type="InterPro" id="IPR050202">
    <property type="entry name" value="Cyt/Deoxycyt_deaminase"/>
</dbReference>
<dbReference type="GO" id="GO:0072527">
    <property type="term" value="P:pyrimidine-containing compound metabolic process"/>
    <property type="evidence" value="ECO:0007669"/>
    <property type="project" value="UniProtKB-ARBA"/>
</dbReference>
<evidence type="ECO:0000256" key="3">
    <source>
        <dbReference type="ARBA" id="ARBA00022801"/>
    </source>
</evidence>
<dbReference type="GO" id="GO:0005829">
    <property type="term" value="C:cytosol"/>
    <property type="evidence" value="ECO:0007669"/>
    <property type="project" value="TreeGrafter"/>
</dbReference>
<dbReference type="GO" id="GO:0004126">
    <property type="term" value="F:cytidine deaminase activity"/>
    <property type="evidence" value="ECO:0007669"/>
    <property type="project" value="UniProtKB-EC"/>
</dbReference>
<dbReference type="EC" id="3.5.4.5" evidence="6"/>
<dbReference type="OrthoDB" id="9795347at2"/>
<dbReference type="AlphaFoldDB" id="A0A4U6D7Q6"/>
<evidence type="ECO:0000259" key="5">
    <source>
        <dbReference type="PROSITE" id="PS51747"/>
    </source>
</evidence>
<dbReference type="InterPro" id="IPR002125">
    <property type="entry name" value="CMP_dCMP_dom"/>
</dbReference>
<organism evidence="6 7">
    <name type="scientific">Dyadobacter frigoris</name>
    <dbReference type="NCBI Taxonomy" id="2576211"/>
    <lineage>
        <taxon>Bacteria</taxon>
        <taxon>Pseudomonadati</taxon>
        <taxon>Bacteroidota</taxon>
        <taxon>Cytophagia</taxon>
        <taxon>Cytophagales</taxon>
        <taxon>Spirosomataceae</taxon>
        <taxon>Dyadobacter</taxon>
    </lineage>
</organism>
<dbReference type="PROSITE" id="PS00903">
    <property type="entry name" value="CYT_DCMP_DEAMINASES_1"/>
    <property type="match status" value="1"/>
</dbReference>
<dbReference type="PROSITE" id="PS51747">
    <property type="entry name" value="CYT_DCMP_DEAMINASES_2"/>
    <property type="match status" value="1"/>
</dbReference>
<dbReference type="NCBIfam" id="NF004064">
    <property type="entry name" value="PRK05578.1"/>
    <property type="match status" value="1"/>
</dbReference>
<dbReference type="InterPro" id="IPR016192">
    <property type="entry name" value="APOBEC/CMP_deaminase_Zn-bd"/>
</dbReference>
<evidence type="ECO:0000256" key="4">
    <source>
        <dbReference type="ARBA" id="ARBA00022833"/>
    </source>
</evidence>
<keyword evidence="4" id="KW-0862">Zinc</keyword>
<comment type="caution">
    <text evidence="6">The sequence shown here is derived from an EMBL/GenBank/DDBJ whole genome shotgun (WGS) entry which is preliminary data.</text>
</comment>
<dbReference type="RefSeq" id="WP_137339812.1">
    <property type="nucleotide sequence ID" value="NZ_BSQH01000007.1"/>
</dbReference>
<dbReference type="Proteomes" id="UP000304900">
    <property type="component" value="Unassembled WGS sequence"/>
</dbReference>
<dbReference type="GO" id="GO:0055086">
    <property type="term" value="P:nucleobase-containing small molecule metabolic process"/>
    <property type="evidence" value="ECO:0007669"/>
    <property type="project" value="UniProtKB-ARBA"/>
</dbReference>
<keyword evidence="3 6" id="KW-0378">Hydrolase</keyword>
<comment type="similarity">
    <text evidence="1">Belongs to the cytidine and deoxycytidylate deaminase family.</text>
</comment>
<dbReference type="EMBL" id="SZVO01000004">
    <property type="protein sequence ID" value="TKT92267.1"/>
    <property type="molecule type" value="Genomic_DNA"/>
</dbReference>
<protein>
    <submittedName>
        <fullName evidence="6">Cytidine deaminase</fullName>
        <ecNumber evidence="6">3.5.4.5</ecNumber>
    </submittedName>
</protein>
<evidence type="ECO:0000313" key="7">
    <source>
        <dbReference type="Proteomes" id="UP000304900"/>
    </source>
</evidence>
<evidence type="ECO:0000256" key="2">
    <source>
        <dbReference type="ARBA" id="ARBA00022723"/>
    </source>
</evidence>
<reference evidence="6 7" key="1">
    <citation type="submission" date="2019-05" db="EMBL/GenBank/DDBJ databases">
        <title>Dyadobacter AR-3-8 sp. nov., isolated from arctic soil.</title>
        <authorList>
            <person name="Chaudhary D.K."/>
        </authorList>
    </citation>
    <scope>NUCLEOTIDE SEQUENCE [LARGE SCALE GENOMIC DNA]</scope>
    <source>
        <strain evidence="6 7">AR-3-8</strain>
    </source>
</reference>
<sequence>MKIQLSFEYQIFENDQQLVGNLQKLLKASKEAVSLSYAPYSKFHVGAALLLSNGEIVKGSNQENASFPAGICAERVALSTASSIYPKEKILAVAISYHNSADDSSTENILSPCGICRQSLLEATQRQQSHIEVILSNPAGKIIYLQNADNLLPLAFSSDHF</sequence>
<evidence type="ECO:0000313" key="6">
    <source>
        <dbReference type="EMBL" id="TKT92267.1"/>
    </source>
</evidence>
<name>A0A4U6D7Q6_9BACT</name>
<dbReference type="PANTHER" id="PTHR11644:SF2">
    <property type="entry name" value="CYTIDINE DEAMINASE"/>
    <property type="match status" value="1"/>
</dbReference>
<proteinExistence type="inferred from homology"/>
<dbReference type="GO" id="GO:0042802">
    <property type="term" value="F:identical protein binding"/>
    <property type="evidence" value="ECO:0007669"/>
    <property type="project" value="UniProtKB-ARBA"/>
</dbReference>
<keyword evidence="2" id="KW-0479">Metal-binding</keyword>
<keyword evidence="7" id="KW-1185">Reference proteome</keyword>
<dbReference type="SUPFAM" id="SSF53927">
    <property type="entry name" value="Cytidine deaminase-like"/>
    <property type="match status" value="1"/>
</dbReference>
<evidence type="ECO:0000256" key="1">
    <source>
        <dbReference type="ARBA" id="ARBA00006576"/>
    </source>
</evidence>
<dbReference type="Pfam" id="PF00383">
    <property type="entry name" value="dCMP_cyt_deam_1"/>
    <property type="match status" value="1"/>
</dbReference>
<dbReference type="Gene3D" id="3.40.140.10">
    <property type="entry name" value="Cytidine Deaminase, domain 2"/>
    <property type="match status" value="1"/>
</dbReference>
<dbReference type="CDD" id="cd01283">
    <property type="entry name" value="cytidine_deaminase"/>
    <property type="match status" value="1"/>
</dbReference>
<dbReference type="InterPro" id="IPR016193">
    <property type="entry name" value="Cytidine_deaminase-like"/>
</dbReference>
<accession>A0A4U6D7Q6</accession>
<dbReference type="PANTHER" id="PTHR11644">
    <property type="entry name" value="CYTIDINE DEAMINASE"/>
    <property type="match status" value="1"/>
</dbReference>
<feature type="domain" description="CMP/dCMP-type deaminase" evidence="5">
    <location>
        <begin position="20"/>
        <end position="159"/>
    </location>
</feature>
<dbReference type="GO" id="GO:0008270">
    <property type="term" value="F:zinc ion binding"/>
    <property type="evidence" value="ECO:0007669"/>
    <property type="project" value="InterPro"/>
</dbReference>
<gene>
    <name evidence="6" type="ORF">FDK13_09815</name>
</gene>